<accession>A0A068J3V5</accession>
<dbReference type="OrthoDB" id="39878at10239"/>
<gene>
    <name evidence="1" type="primary">pAG1</name>
</gene>
<proteinExistence type="predicted"/>
<dbReference type="EMBL" id="KJ701190">
    <property type="protein sequence ID" value="AIE12115.1"/>
    <property type="molecule type" value="Viral_cRNA"/>
</dbReference>
<dbReference type="Proteomes" id="UP000130164">
    <property type="component" value="Genome"/>
</dbReference>
<evidence type="ECO:0000313" key="1">
    <source>
        <dbReference type="EMBL" id="AIE12115.1"/>
    </source>
</evidence>
<evidence type="ECO:0000313" key="2">
    <source>
        <dbReference type="Proteomes" id="UP000130164"/>
    </source>
</evidence>
<protein>
    <submittedName>
        <fullName evidence="1">PAG1 protein</fullName>
    </submittedName>
</protein>
<keyword evidence="2" id="KW-1185">Reference proteome</keyword>
<sequence>MKSLGDWLFQYSLDRSLFVTRMFESEEEFLDFYVDLYIACKSVNESIHVTVTRSLIDPFHVIFRIWQT</sequence>
<reference evidence="1 2" key="1">
    <citation type="submission" date="2014-04" db="EMBL/GenBank/DDBJ databases">
        <title>Curionopolis virus: a new genome of family rhabdoviridae member.</title>
        <authorList>
            <person name="Medeirosa D.B.A."/>
            <person name="Diniz Junior J.A.P."/>
            <person name="Cardoso J.F."/>
            <person name="Silva S.P."/>
            <person name="Da Silva D.E.A."/>
            <person name="Oliveira L.F."/>
            <person name="Vasconcelos J.M."/>
            <person name="Chiang J.O."/>
            <person name="Nunes M.R.T."/>
            <person name="Vianez-Junior J.L.S.G."/>
            <person name="Vasconcelos P.F.C."/>
        </authorList>
    </citation>
    <scope>NUCLEOTIDE SEQUENCE [LARGE SCALE GENOMIC DNA]</scope>
    <source>
        <strain evidence="1">BE AR 440009</strain>
    </source>
</reference>
<organism evidence="1 2">
    <name type="scientific">Curionopolis virus</name>
    <dbReference type="NCBI Taxonomy" id="490110"/>
    <lineage>
        <taxon>Viruses</taxon>
        <taxon>Riboviria</taxon>
        <taxon>Orthornavirae</taxon>
        <taxon>Negarnaviricota</taxon>
        <taxon>Haploviricotina</taxon>
        <taxon>Monjiviricetes</taxon>
        <taxon>Mononegavirales</taxon>
        <taxon>Rhabdoviridae</taxon>
        <taxon>Alpharhabdovirinae</taxon>
        <taxon>Curiovirus</taxon>
        <taxon>Curiovirus curionopolis</taxon>
    </lineage>
</organism>
<name>A0A068J3V5_9RHAB</name>